<name>A0A6L9W3R2_9ACTN</name>
<dbReference type="RefSeq" id="WP_163205919.1">
    <property type="nucleotide sequence ID" value="NZ_JAAGWG010000018.1"/>
</dbReference>
<organism evidence="1 2">
    <name type="scientific">Blastococcus saxobsidens</name>
    <dbReference type="NCBI Taxonomy" id="138336"/>
    <lineage>
        <taxon>Bacteria</taxon>
        <taxon>Bacillati</taxon>
        <taxon>Actinomycetota</taxon>
        <taxon>Actinomycetes</taxon>
        <taxon>Geodermatophilales</taxon>
        <taxon>Geodermatophilaceae</taxon>
        <taxon>Blastococcus</taxon>
    </lineage>
</organism>
<evidence type="ECO:0000313" key="2">
    <source>
        <dbReference type="Proteomes" id="UP000479241"/>
    </source>
</evidence>
<dbReference type="Proteomes" id="UP000479241">
    <property type="component" value="Unassembled WGS sequence"/>
</dbReference>
<sequence>MLELGKAGSAGTERGVTPILRDGVVVATLRASGWKEAATARIGDREWIFAKSRGALTARWSEDPEDTARMRARQTSFWKSTWVAELDGRPVEVTSTSMWKSTHRFASGGVLIAESGSTGGWGPRPTLSAEDSLPLHQQVFLLWMELVLQRRHNAAAGAATGVAVFGSGS</sequence>
<comment type="caution">
    <text evidence="1">The sequence shown here is derived from an EMBL/GenBank/DDBJ whole genome shotgun (WGS) entry which is preliminary data.</text>
</comment>
<protein>
    <submittedName>
        <fullName evidence="1">Uncharacterized protein</fullName>
    </submittedName>
</protein>
<reference evidence="1 2" key="1">
    <citation type="submission" date="2019-12" db="EMBL/GenBank/DDBJ databases">
        <title>the WGS of Blastococcus saxobsidens 67B17.</title>
        <authorList>
            <person name="Jiang Z."/>
        </authorList>
    </citation>
    <scope>NUCLEOTIDE SEQUENCE [LARGE SCALE GENOMIC DNA]</scope>
    <source>
        <strain evidence="1 2">67B17</strain>
    </source>
</reference>
<accession>A0A6L9W3R2</accession>
<dbReference type="AlphaFoldDB" id="A0A6L9W3R2"/>
<evidence type="ECO:0000313" key="1">
    <source>
        <dbReference type="EMBL" id="NEK86697.1"/>
    </source>
</evidence>
<dbReference type="EMBL" id="JAAGWG010000018">
    <property type="protein sequence ID" value="NEK86697.1"/>
    <property type="molecule type" value="Genomic_DNA"/>
</dbReference>
<gene>
    <name evidence="1" type="ORF">GCU60_13170</name>
</gene>
<proteinExistence type="predicted"/>